<evidence type="ECO:0000256" key="1">
    <source>
        <dbReference type="ARBA" id="ARBA00000077"/>
    </source>
</evidence>
<dbReference type="InterPro" id="IPR037056">
    <property type="entry name" value="RNase_H1_N_sf"/>
</dbReference>
<evidence type="ECO:0000259" key="13">
    <source>
        <dbReference type="PROSITE" id="PS50879"/>
    </source>
</evidence>
<dbReference type="AlphaFoldDB" id="A0A0P1BJD6"/>
<proteinExistence type="inferred from homology"/>
<comment type="similarity">
    <text evidence="4">Belongs to the RNase H family.</text>
</comment>
<keyword evidence="9" id="KW-0255">Endonuclease</keyword>
<feature type="domain" description="RNase H type-1" evidence="13">
    <location>
        <begin position="37"/>
        <end position="201"/>
    </location>
</feature>
<feature type="compositionally biased region" description="Basic and acidic residues" evidence="12">
    <location>
        <begin position="307"/>
        <end position="316"/>
    </location>
</feature>
<evidence type="ECO:0000256" key="11">
    <source>
        <dbReference type="ARBA" id="ARBA00022842"/>
    </source>
</evidence>
<evidence type="ECO:0000256" key="7">
    <source>
        <dbReference type="ARBA" id="ARBA00022722"/>
    </source>
</evidence>
<evidence type="ECO:0000256" key="6">
    <source>
        <dbReference type="ARBA" id="ARBA00017721"/>
    </source>
</evidence>
<protein>
    <recommendedName>
        <fullName evidence="6">Ribonuclease H</fullName>
        <ecNumber evidence="5">3.1.26.4</ecNumber>
    </recommendedName>
</protein>
<dbReference type="PANTHER" id="PTHR10642">
    <property type="entry name" value="RIBONUCLEASE H1"/>
    <property type="match status" value="1"/>
</dbReference>
<keyword evidence="7" id="KW-0540">Nuclease</keyword>
<dbReference type="GO" id="GO:0004523">
    <property type="term" value="F:RNA-DNA hybrid ribonuclease activity"/>
    <property type="evidence" value="ECO:0007669"/>
    <property type="project" value="UniProtKB-EC"/>
</dbReference>
<dbReference type="Proteomes" id="UP000054845">
    <property type="component" value="Unassembled WGS sequence"/>
</dbReference>
<evidence type="ECO:0000256" key="3">
    <source>
        <dbReference type="ARBA" id="ARBA00004065"/>
    </source>
</evidence>
<dbReference type="InterPro" id="IPR050092">
    <property type="entry name" value="RNase_H"/>
</dbReference>
<feature type="compositionally biased region" description="Basic and acidic residues" evidence="12">
    <location>
        <begin position="191"/>
        <end position="205"/>
    </location>
</feature>
<dbReference type="SUPFAM" id="SSF55658">
    <property type="entry name" value="L9 N-domain-like"/>
    <property type="match status" value="1"/>
</dbReference>
<reference evidence="14 15" key="1">
    <citation type="submission" date="2014-09" db="EMBL/GenBank/DDBJ databases">
        <authorList>
            <person name="Magalhaes I.L.F."/>
            <person name="Oliveira U."/>
            <person name="Santos F.R."/>
            <person name="Vidigal T.H.D.A."/>
            <person name="Brescovit A.D."/>
            <person name="Santos A.J."/>
        </authorList>
    </citation>
    <scope>NUCLEOTIDE SEQUENCE [LARGE SCALE GENOMIC DNA]</scope>
</reference>
<dbReference type="EC" id="3.1.26.4" evidence="5"/>
<dbReference type="Pfam" id="PF01693">
    <property type="entry name" value="Cauli_VI"/>
    <property type="match status" value="1"/>
</dbReference>
<dbReference type="InterPro" id="IPR009027">
    <property type="entry name" value="Ribosomal_bL9/RNase_H1_N"/>
</dbReference>
<evidence type="ECO:0000313" key="15">
    <source>
        <dbReference type="Proteomes" id="UP000054845"/>
    </source>
</evidence>
<evidence type="ECO:0000256" key="2">
    <source>
        <dbReference type="ARBA" id="ARBA00001946"/>
    </source>
</evidence>
<evidence type="ECO:0000256" key="4">
    <source>
        <dbReference type="ARBA" id="ARBA00005300"/>
    </source>
</evidence>
<keyword evidence="10" id="KW-0378">Hydrolase</keyword>
<sequence length="361" mass="39658">MPLYYAVARGREPGIYNSWSECEEQVKGYANASFKKFKRVIKVYTDGASHGNGKKGATAGWGVYFPDEDLAYLSEAGRLQGRVMTNNRAELMAIIRACQLCPDPKAHLIIYTDSQYCIKVITQWQRKWRKDGWMTSGLVYRHGVLQPDSAEPKPVVNKDLIRRLERELSSREIRPALIHIKGHAGHSGNEAADKLAGEGARKPAVPEEEWESIEPSSSDDERVDRHRATKKTLAAYAAANARAPALTKGDAGRASHRATEAELDAFAAINAAAASREEKSVAAQHSEEVAAALGFELDADDLLSEAELEHFERGDVSDQDSADSCTEEEGEPSRQHPSGASHPYPKRESSGGSETAKRLRT</sequence>
<feature type="region of interest" description="Disordered" evidence="12">
    <location>
        <begin position="180"/>
        <end position="226"/>
    </location>
</feature>
<evidence type="ECO:0000256" key="12">
    <source>
        <dbReference type="SAM" id="MobiDB-lite"/>
    </source>
</evidence>
<evidence type="ECO:0000313" key="14">
    <source>
        <dbReference type="EMBL" id="CEH16414.1"/>
    </source>
</evidence>
<evidence type="ECO:0000256" key="8">
    <source>
        <dbReference type="ARBA" id="ARBA00022723"/>
    </source>
</evidence>
<dbReference type="Gene3D" id="3.40.970.10">
    <property type="entry name" value="Ribonuclease H1, N-terminal domain"/>
    <property type="match status" value="1"/>
</dbReference>
<dbReference type="STRING" id="401625.A0A0P1BJD6"/>
<dbReference type="CDD" id="cd09280">
    <property type="entry name" value="RNase_HI_eukaryote_like"/>
    <property type="match status" value="1"/>
</dbReference>
<dbReference type="OrthoDB" id="245563at2759"/>
<keyword evidence="11" id="KW-0460">Magnesium</keyword>
<dbReference type="EMBL" id="CCYA01000278">
    <property type="protein sequence ID" value="CEH16414.1"/>
    <property type="molecule type" value="Genomic_DNA"/>
</dbReference>
<evidence type="ECO:0000256" key="5">
    <source>
        <dbReference type="ARBA" id="ARBA00012180"/>
    </source>
</evidence>
<comment type="catalytic activity">
    <reaction evidence="1">
        <text>Endonucleolytic cleavage to 5'-phosphomonoester.</text>
        <dbReference type="EC" id="3.1.26.4"/>
    </reaction>
</comment>
<comment type="function">
    <text evidence="3">Endonuclease that specifically degrades the RNA of RNA-DNA hybrids.</text>
</comment>
<feature type="compositionally biased region" description="Acidic residues" evidence="12">
    <location>
        <begin position="317"/>
        <end position="330"/>
    </location>
</feature>
<dbReference type="Gene3D" id="3.30.420.10">
    <property type="entry name" value="Ribonuclease H-like superfamily/Ribonuclease H"/>
    <property type="match status" value="1"/>
</dbReference>
<dbReference type="PROSITE" id="PS50879">
    <property type="entry name" value="RNASE_H_1"/>
    <property type="match status" value="1"/>
</dbReference>
<dbReference type="InterPro" id="IPR011320">
    <property type="entry name" value="RNase_H1_N"/>
</dbReference>
<dbReference type="FunFam" id="3.40.970.10:FF:000002">
    <property type="entry name" value="Ribonuclease H"/>
    <property type="match status" value="1"/>
</dbReference>
<dbReference type="Pfam" id="PF00075">
    <property type="entry name" value="RNase_H"/>
    <property type="match status" value="1"/>
</dbReference>
<dbReference type="GO" id="GO:0046872">
    <property type="term" value="F:metal ion binding"/>
    <property type="evidence" value="ECO:0007669"/>
    <property type="project" value="UniProtKB-KW"/>
</dbReference>
<dbReference type="InterPro" id="IPR036397">
    <property type="entry name" value="RNaseH_sf"/>
</dbReference>
<dbReference type="InterPro" id="IPR012337">
    <property type="entry name" value="RNaseH-like_sf"/>
</dbReference>
<organism evidence="14 15">
    <name type="scientific">Ceraceosorus bombacis</name>
    <dbReference type="NCBI Taxonomy" id="401625"/>
    <lineage>
        <taxon>Eukaryota</taxon>
        <taxon>Fungi</taxon>
        <taxon>Dikarya</taxon>
        <taxon>Basidiomycota</taxon>
        <taxon>Ustilaginomycotina</taxon>
        <taxon>Exobasidiomycetes</taxon>
        <taxon>Ceraceosorales</taxon>
        <taxon>Ceraceosoraceae</taxon>
        <taxon>Ceraceosorus</taxon>
    </lineage>
</organism>
<keyword evidence="8" id="KW-0479">Metal-binding</keyword>
<name>A0A0P1BJD6_9BASI</name>
<dbReference type="GO" id="GO:0003676">
    <property type="term" value="F:nucleic acid binding"/>
    <property type="evidence" value="ECO:0007669"/>
    <property type="project" value="InterPro"/>
</dbReference>
<dbReference type="PANTHER" id="PTHR10642:SF26">
    <property type="entry name" value="RIBONUCLEASE H1"/>
    <property type="match status" value="1"/>
</dbReference>
<accession>A0A0P1BJD6</accession>
<feature type="region of interest" description="Disordered" evidence="12">
    <location>
        <begin position="306"/>
        <end position="361"/>
    </location>
</feature>
<dbReference type="InterPro" id="IPR002156">
    <property type="entry name" value="RNaseH_domain"/>
</dbReference>
<evidence type="ECO:0000256" key="9">
    <source>
        <dbReference type="ARBA" id="ARBA00022759"/>
    </source>
</evidence>
<keyword evidence="15" id="KW-1185">Reference proteome</keyword>
<evidence type="ECO:0000256" key="10">
    <source>
        <dbReference type="ARBA" id="ARBA00022801"/>
    </source>
</evidence>
<dbReference type="GO" id="GO:0043137">
    <property type="term" value="P:DNA replication, removal of RNA primer"/>
    <property type="evidence" value="ECO:0007669"/>
    <property type="project" value="TreeGrafter"/>
</dbReference>
<comment type="cofactor">
    <cofactor evidence="2">
        <name>Mg(2+)</name>
        <dbReference type="ChEBI" id="CHEBI:18420"/>
    </cofactor>
</comment>
<dbReference type="SUPFAM" id="SSF53098">
    <property type="entry name" value="Ribonuclease H-like"/>
    <property type="match status" value="1"/>
</dbReference>